<dbReference type="SUPFAM" id="SSF56784">
    <property type="entry name" value="HAD-like"/>
    <property type="match status" value="1"/>
</dbReference>
<dbReference type="InterPro" id="IPR036412">
    <property type="entry name" value="HAD-like_sf"/>
</dbReference>
<evidence type="ECO:0000256" key="1">
    <source>
        <dbReference type="ARBA" id="ARBA00001946"/>
    </source>
</evidence>
<dbReference type="SFLD" id="SFLDG01129">
    <property type="entry name" value="C1.5:_HAD__Beta-PGM__Phosphata"/>
    <property type="match status" value="1"/>
</dbReference>
<organism evidence="4 5">
    <name type="scientific">Chlorella vulgaris</name>
    <name type="common">Green alga</name>
    <dbReference type="NCBI Taxonomy" id="3077"/>
    <lineage>
        <taxon>Eukaryota</taxon>
        <taxon>Viridiplantae</taxon>
        <taxon>Chlorophyta</taxon>
        <taxon>core chlorophytes</taxon>
        <taxon>Trebouxiophyceae</taxon>
        <taxon>Chlorellales</taxon>
        <taxon>Chlorellaceae</taxon>
        <taxon>Chlorella clade</taxon>
        <taxon>Chlorella</taxon>
    </lineage>
</organism>
<dbReference type="PRINTS" id="PR00413">
    <property type="entry name" value="HADHALOGNASE"/>
</dbReference>
<dbReference type="PANTHER" id="PTHR46470">
    <property type="entry name" value="N-ACYLNEURAMINATE-9-PHOSPHATASE"/>
    <property type="match status" value="1"/>
</dbReference>
<reference evidence="4" key="1">
    <citation type="journal article" date="2019" name="Plant J.">
        <title>Chlorella vulgaris genome assembly and annotation reveals the molecular basis for metabolic acclimation to high light conditions.</title>
        <authorList>
            <person name="Cecchin M."/>
            <person name="Marcolungo L."/>
            <person name="Rossato M."/>
            <person name="Girolomoni L."/>
            <person name="Cosentino E."/>
            <person name="Cuine S."/>
            <person name="Li-Beisson Y."/>
            <person name="Delledonne M."/>
            <person name="Ballottari M."/>
        </authorList>
    </citation>
    <scope>NUCLEOTIDE SEQUENCE</scope>
    <source>
        <strain evidence="4">211/11P</strain>
    </source>
</reference>
<dbReference type="EMBL" id="SIDB01000001">
    <property type="protein sequence ID" value="KAI3437732.1"/>
    <property type="molecule type" value="Genomic_DNA"/>
</dbReference>
<dbReference type="AlphaFoldDB" id="A0A9D4TXV6"/>
<dbReference type="Pfam" id="PF00702">
    <property type="entry name" value="Hydrolase"/>
    <property type="match status" value="1"/>
</dbReference>
<evidence type="ECO:0000256" key="3">
    <source>
        <dbReference type="ARBA" id="ARBA00022842"/>
    </source>
</evidence>
<comment type="cofactor">
    <cofactor evidence="1">
        <name>Mg(2+)</name>
        <dbReference type="ChEBI" id="CHEBI:18420"/>
    </cofactor>
</comment>
<dbReference type="SFLD" id="SFLDS00003">
    <property type="entry name" value="Haloacid_Dehalogenase"/>
    <property type="match status" value="1"/>
</dbReference>
<dbReference type="NCBIfam" id="TIGR01549">
    <property type="entry name" value="HAD-SF-IA-v1"/>
    <property type="match status" value="1"/>
</dbReference>
<dbReference type="InterPro" id="IPR023214">
    <property type="entry name" value="HAD_sf"/>
</dbReference>
<dbReference type="GO" id="GO:0046380">
    <property type="term" value="P:N-acetylneuraminate biosynthetic process"/>
    <property type="evidence" value="ECO:0007669"/>
    <property type="project" value="TreeGrafter"/>
</dbReference>
<name>A0A9D4TXV6_CHLVU</name>
<dbReference type="GO" id="GO:0050124">
    <property type="term" value="F:N-acylneuraminate-9-phosphatase activity"/>
    <property type="evidence" value="ECO:0007669"/>
    <property type="project" value="TreeGrafter"/>
</dbReference>
<evidence type="ECO:0000256" key="2">
    <source>
        <dbReference type="ARBA" id="ARBA00022801"/>
    </source>
</evidence>
<keyword evidence="2" id="KW-0378">Hydrolase</keyword>
<comment type="caution">
    <text evidence="4">The sequence shown here is derived from an EMBL/GenBank/DDBJ whole genome shotgun (WGS) entry which is preliminary data.</text>
</comment>
<evidence type="ECO:0000313" key="5">
    <source>
        <dbReference type="Proteomes" id="UP001055712"/>
    </source>
</evidence>
<dbReference type="Gene3D" id="1.20.120.710">
    <property type="entry name" value="Haloacid dehalogenase hydrolase-like domain"/>
    <property type="match status" value="1"/>
</dbReference>
<keyword evidence="3" id="KW-0460">Magnesium</keyword>
<evidence type="ECO:0000313" key="4">
    <source>
        <dbReference type="EMBL" id="KAI3437732.1"/>
    </source>
</evidence>
<proteinExistence type="predicted"/>
<gene>
    <name evidence="4" type="ORF">D9Q98_000180</name>
</gene>
<dbReference type="InterPro" id="IPR051400">
    <property type="entry name" value="HAD-like_hydrolase"/>
</dbReference>
<dbReference type="OrthoDB" id="1694274at2759"/>
<dbReference type="PANTHER" id="PTHR46470:SF3">
    <property type="entry name" value="N-ACYLNEURAMINATE-9-PHOSPHATASE"/>
    <property type="match status" value="1"/>
</dbReference>
<dbReference type="Proteomes" id="UP001055712">
    <property type="component" value="Unassembled WGS sequence"/>
</dbReference>
<dbReference type="Gene3D" id="3.40.50.1000">
    <property type="entry name" value="HAD superfamily/HAD-like"/>
    <property type="match status" value="1"/>
</dbReference>
<reference evidence="4" key="2">
    <citation type="submission" date="2020-11" db="EMBL/GenBank/DDBJ databases">
        <authorList>
            <person name="Cecchin M."/>
            <person name="Marcolungo L."/>
            <person name="Rossato M."/>
            <person name="Girolomoni L."/>
            <person name="Cosentino E."/>
            <person name="Cuine S."/>
            <person name="Li-Beisson Y."/>
            <person name="Delledonne M."/>
            <person name="Ballottari M."/>
        </authorList>
    </citation>
    <scope>NUCLEOTIDE SEQUENCE</scope>
    <source>
        <strain evidence="4">211/11P</strain>
        <tissue evidence="4">Whole cell</tissue>
    </source>
</reference>
<protein>
    <recommendedName>
        <fullName evidence="6">N-acylneuraminate-9-phosphatase</fullName>
    </recommendedName>
</protein>
<dbReference type="InterPro" id="IPR006439">
    <property type="entry name" value="HAD-SF_hydro_IA"/>
</dbReference>
<keyword evidence="5" id="KW-1185">Reference proteome</keyword>
<sequence>MRAVKAVFFDLDDTLVLTEDADKEAFCRVAALAEELLPPGTSGKQLIDDWRPLFHASPWCPEGKVEVEAWRAQLWLQAMARQGHEDAAAATLLQQCFSGTRLERYRFGPGVEEMVQLLHSCGLATAVITNGHRVVQRLKLEACGAARLFQHRMLVGGEEVAVGCGHEKPHPAIFHKACGLVGCLPEEALHVGDSLIADVGGALQAGLAGAIWINRGGARQLPEGMQAAAVLSSVLELPSALRELQVLPPE</sequence>
<accession>A0A9D4TXV6</accession>
<evidence type="ECO:0008006" key="6">
    <source>
        <dbReference type="Google" id="ProtNLM"/>
    </source>
</evidence>